<evidence type="ECO:0000256" key="1">
    <source>
        <dbReference type="SAM" id="MobiDB-lite"/>
    </source>
</evidence>
<sequence length="358" mass="38085">MKPDRCPTEGRDVARPHPLVVVTGWTASGKSTLAARFADNGLGRVTGSSVLLTLLGDSGRAKASRLRSWLSDPPPHPAAGPAFGPTARARRGGTADRLADLAVLRVAAGRSGGYVVDSAGSVPLLLSPFNDALLIRLEATATVRAARIRHLLGGRVTAEDGMRIVERKDAATAAASHASWGLDLRDPIHRRRYDLVLACPDVDVCADPQRCITVTYQIADAAFRVYSRYLTEAGDDAGNKADNKADSKAGYEADQIATNRAATRRAAANRAATNRAVADLGAVVAECQPWISGISPLLTSPLLTSPGEVSAHRWRDRLAITERATLDRPGPPHERARQNVPDQADRNQRTLHGMGGPC</sequence>
<name>A0A8J3ZFE3_9ACTN</name>
<dbReference type="Proteomes" id="UP000612585">
    <property type="component" value="Unassembled WGS sequence"/>
</dbReference>
<feature type="compositionally biased region" description="Basic and acidic residues" evidence="1">
    <location>
        <begin position="322"/>
        <end position="348"/>
    </location>
</feature>
<proteinExistence type="predicted"/>
<keyword evidence="3" id="KW-1185">Reference proteome</keyword>
<feature type="region of interest" description="Disordered" evidence="1">
    <location>
        <begin position="322"/>
        <end position="358"/>
    </location>
</feature>
<dbReference type="RefSeq" id="WP_204009146.1">
    <property type="nucleotide sequence ID" value="NZ_BOPG01000088.1"/>
</dbReference>
<evidence type="ECO:0000313" key="3">
    <source>
        <dbReference type="Proteomes" id="UP000612585"/>
    </source>
</evidence>
<evidence type="ECO:0000313" key="2">
    <source>
        <dbReference type="EMBL" id="GIJ63107.1"/>
    </source>
</evidence>
<dbReference type="InterPro" id="IPR027417">
    <property type="entry name" value="P-loop_NTPase"/>
</dbReference>
<organism evidence="2 3">
    <name type="scientific">Virgisporangium aurantiacum</name>
    <dbReference type="NCBI Taxonomy" id="175570"/>
    <lineage>
        <taxon>Bacteria</taxon>
        <taxon>Bacillati</taxon>
        <taxon>Actinomycetota</taxon>
        <taxon>Actinomycetes</taxon>
        <taxon>Micromonosporales</taxon>
        <taxon>Micromonosporaceae</taxon>
        <taxon>Virgisporangium</taxon>
    </lineage>
</organism>
<gene>
    <name evidence="2" type="ORF">Vau01_106230</name>
</gene>
<dbReference type="AlphaFoldDB" id="A0A8J3ZFE3"/>
<feature type="region of interest" description="Disordered" evidence="1">
    <location>
        <begin position="69"/>
        <end position="90"/>
    </location>
</feature>
<accession>A0A8J3ZFE3</accession>
<comment type="caution">
    <text evidence="2">The sequence shown here is derived from an EMBL/GenBank/DDBJ whole genome shotgun (WGS) entry which is preliminary data.</text>
</comment>
<protein>
    <submittedName>
        <fullName evidence="2">Uncharacterized protein</fullName>
    </submittedName>
</protein>
<dbReference type="SUPFAM" id="SSF52540">
    <property type="entry name" value="P-loop containing nucleoside triphosphate hydrolases"/>
    <property type="match status" value="1"/>
</dbReference>
<reference evidence="2" key="1">
    <citation type="submission" date="2021-01" db="EMBL/GenBank/DDBJ databases">
        <title>Whole genome shotgun sequence of Virgisporangium aurantiacum NBRC 16421.</title>
        <authorList>
            <person name="Komaki H."/>
            <person name="Tamura T."/>
        </authorList>
    </citation>
    <scope>NUCLEOTIDE SEQUENCE</scope>
    <source>
        <strain evidence="2">NBRC 16421</strain>
    </source>
</reference>
<dbReference type="EMBL" id="BOPG01000088">
    <property type="protein sequence ID" value="GIJ63107.1"/>
    <property type="molecule type" value="Genomic_DNA"/>
</dbReference>